<dbReference type="InterPro" id="IPR005249">
    <property type="entry name" value="YqeK"/>
</dbReference>
<dbReference type="NCBIfam" id="TIGR00488">
    <property type="entry name" value="bis(5'-nucleosyl)-tetraphosphatase (symmetrical) YqeK"/>
    <property type="match status" value="1"/>
</dbReference>
<evidence type="ECO:0000313" key="9">
    <source>
        <dbReference type="Proteomes" id="UP000657421"/>
    </source>
</evidence>
<evidence type="ECO:0000256" key="1">
    <source>
        <dbReference type="ARBA" id="ARBA00012506"/>
    </source>
</evidence>
<protein>
    <recommendedName>
        <fullName evidence="1">bis(5'-nucleosyl)-tetraphosphatase (symmetrical)</fullName>
        <ecNumber evidence="1">3.6.1.41</ecNumber>
    </recommendedName>
</protein>
<dbReference type="SMART" id="SM00471">
    <property type="entry name" value="HDc"/>
    <property type="match status" value="1"/>
</dbReference>
<dbReference type="PROSITE" id="PS51831">
    <property type="entry name" value="HD"/>
    <property type="match status" value="1"/>
</dbReference>
<evidence type="ECO:0000256" key="3">
    <source>
        <dbReference type="ARBA" id="ARBA00022741"/>
    </source>
</evidence>
<dbReference type="Gene3D" id="1.10.3210.10">
    <property type="entry name" value="Hypothetical protein af1432"/>
    <property type="match status" value="1"/>
</dbReference>
<dbReference type="RefSeq" id="WP_249309039.1">
    <property type="nucleotide sequence ID" value="NZ_JACRSZ010000012.1"/>
</dbReference>
<accession>A0ABR7NBG7</accession>
<dbReference type="Proteomes" id="UP000657421">
    <property type="component" value="Unassembled WGS sequence"/>
</dbReference>
<gene>
    <name evidence="8" type="primary">yqeK</name>
    <name evidence="8" type="ORF">H8716_11715</name>
</gene>
<evidence type="ECO:0000256" key="6">
    <source>
        <dbReference type="ARBA" id="ARBA00049417"/>
    </source>
</evidence>
<feature type="domain" description="HD" evidence="7">
    <location>
        <begin position="20"/>
        <end position="135"/>
    </location>
</feature>
<comment type="caution">
    <text evidence="8">The sequence shown here is derived from an EMBL/GenBank/DDBJ whole genome shotgun (WGS) entry which is preliminary data.</text>
</comment>
<keyword evidence="4 8" id="KW-0378">Hydrolase</keyword>
<proteinExistence type="predicted"/>
<evidence type="ECO:0000313" key="8">
    <source>
        <dbReference type="EMBL" id="MBC8573743.1"/>
    </source>
</evidence>
<dbReference type="PANTHER" id="PTHR35795">
    <property type="entry name" value="SLR1885 PROTEIN"/>
    <property type="match status" value="1"/>
</dbReference>
<organism evidence="8 9">
    <name type="scientific">Jingyaoa shaoxingensis</name>
    <dbReference type="NCBI Taxonomy" id="2763671"/>
    <lineage>
        <taxon>Bacteria</taxon>
        <taxon>Bacillati</taxon>
        <taxon>Bacillota</taxon>
        <taxon>Clostridia</taxon>
        <taxon>Lachnospirales</taxon>
        <taxon>Lachnospiraceae</taxon>
        <taxon>Jingyaoa</taxon>
    </lineage>
</organism>
<dbReference type="NCBIfam" id="TIGR00277">
    <property type="entry name" value="HDIG"/>
    <property type="match status" value="1"/>
</dbReference>
<dbReference type="InterPro" id="IPR003607">
    <property type="entry name" value="HD/PDEase_dom"/>
</dbReference>
<evidence type="ECO:0000256" key="5">
    <source>
        <dbReference type="ARBA" id="ARBA00023004"/>
    </source>
</evidence>
<dbReference type="EC" id="3.6.1.41" evidence="1"/>
<dbReference type="GO" id="GO:0008803">
    <property type="term" value="F:bis(5'-nucleosyl)-tetraphosphatase (symmetrical) activity"/>
    <property type="evidence" value="ECO:0007669"/>
    <property type="project" value="UniProtKB-EC"/>
</dbReference>
<keyword evidence="5" id="KW-0408">Iron</keyword>
<dbReference type="SUPFAM" id="SSF109604">
    <property type="entry name" value="HD-domain/PDEase-like"/>
    <property type="match status" value="1"/>
</dbReference>
<dbReference type="EMBL" id="JACRSZ010000012">
    <property type="protein sequence ID" value="MBC8573743.1"/>
    <property type="molecule type" value="Genomic_DNA"/>
</dbReference>
<keyword evidence="3" id="KW-0547">Nucleotide-binding</keyword>
<reference evidence="8 9" key="1">
    <citation type="submission" date="2020-08" db="EMBL/GenBank/DDBJ databases">
        <title>Genome public.</title>
        <authorList>
            <person name="Liu C."/>
            <person name="Sun Q."/>
        </authorList>
    </citation>
    <scope>NUCLEOTIDE SEQUENCE [LARGE SCALE GENOMIC DNA]</scope>
    <source>
        <strain evidence="8 9">NSJ-46</strain>
    </source>
</reference>
<keyword evidence="2" id="KW-0479">Metal-binding</keyword>
<evidence type="ECO:0000256" key="2">
    <source>
        <dbReference type="ARBA" id="ARBA00022723"/>
    </source>
</evidence>
<dbReference type="CDD" id="cd00077">
    <property type="entry name" value="HDc"/>
    <property type="match status" value="1"/>
</dbReference>
<dbReference type="PANTHER" id="PTHR35795:SF1">
    <property type="entry name" value="BIS(5'-NUCLEOSYL)-TETRAPHOSPHATASE, SYMMETRICAL"/>
    <property type="match status" value="1"/>
</dbReference>
<dbReference type="Pfam" id="PF01966">
    <property type="entry name" value="HD"/>
    <property type="match status" value="1"/>
</dbReference>
<keyword evidence="9" id="KW-1185">Reference proteome</keyword>
<dbReference type="InterPro" id="IPR006675">
    <property type="entry name" value="HDIG_dom"/>
</dbReference>
<dbReference type="InterPro" id="IPR051094">
    <property type="entry name" value="Diverse_Catalytic_Enzymes"/>
</dbReference>
<dbReference type="InterPro" id="IPR006674">
    <property type="entry name" value="HD_domain"/>
</dbReference>
<sequence length="194" mass="22389">MSYNFSKTKKALRKYLDRDRFEHSEGVMYTAAALAMRYGENLEKAQIAGILHDCAKCIPDNKKLKICEKNHIEITEAEKCSPFLLHAKVGAYIAKEKYDIEDAEILDAIACHTTGKPAMTLLDKIIYISDYIEPMRSKASNLEEVRKMAFVDLDETLFKILSDTLVYLEKSSKKMDPMTMQTYEYYREQRDSAK</sequence>
<evidence type="ECO:0000256" key="4">
    <source>
        <dbReference type="ARBA" id="ARBA00022801"/>
    </source>
</evidence>
<evidence type="ECO:0000259" key="7">
    <source>
        <dbReference type="PROSITE" id="PS51831"/>
    </source>
</evidence>
<name>A0ABR7NBG7_9FIRM</name>
<comment type="catalytic activity">
    <reaction evidence="6">
        <text>P(1),P(4)-bis(5'-adenosyl) tetraphosphate + H2O = 2 ADP + 2 H(+)</text>
        <dbReference type="Rhea" id="RHEA:24252"/>
        <dbReference type="ChEBI" id="CHEBI:15377"/>
        <dbReference type="ChEBI" id="CHEBI:15378"/>
        <dbReference type="ChEBI" id="CHEBI:58141"/>
        <dbReference type="ChEBI" id="CHEBI:456216"/>
        <dbReference type="EC" id="3.6.1.41"/>
    </reaction>
</comment>